<dbReference type="Proteomes" id="UP000669903">
    <property type="component" value="Unassembled WGS sequence"/>
</dbReference>
<evidence type="ECO:0000256" key="11">
    <source>
        <dbReference type="RuleBase" id="RU363075"/>
    </source>
</evidence>
<dbReference type="Pfam" id="PF03901">
    <property type="entry name" value="Glyco_transf_22"/>
    <property type="match status" value="1"/>
</dbReference>
<evidence type="ECO:0000313" key="14">
    <source>
        <dbReference type="Proteomes" id="UP000669903"/>
    </source>
</evidence>
<evidence type="ECO:0000256" key="4">
    <source>
        <dbReference type="ARBA" id="ARBA00022676"/>
    </source>
</evidence>
<feature type="transmembrane region" description="Helical" evidence="11">
    <location>
        <begin position="514"/>
        <end position="537"/>
    </location>
</feature>
<evidence type="ECO:0000256" key="8">
    <source>
        <dbReference type="ARBA" id="ARBA00022989"/>
    </source>
</evidence>
<evidence type="ECO:0000256" key="10">
    <source>
        <dbReference type="ARBA" id="ARBA00038466"/>
    </source>
</evidence>
<evidence type="ECO:0000256" key="3">
    <source>
        <dbReference type="ARBA" id="ARBA00022502"/>
    </source>
</evidence>
<dbReference type="InterPro" id="IPR005599">
    <property type="entry name" value="GPI_mannosylTrfase"/>
</dbReference>
<keyword evidence="4 11" id="KW-0328">Glycosyltransferase</keyword>
<keyword evidence="7 11" id="KW-0256">Endoplasmic reticulum</keyword>
<dbReference type="SUPFAM" id="SSF56672">
    <property type="entry name" value="DNA/RNA polymerases"/>
    <property type="match status" value="1"/>
</dbReference>
<gene>
    <name evidence="13" type="primary">Pigz</name>
    <name evidence="13" type="ORF">G6Z76_0012491</name>
</gene>
<accession>A0A836G3B9</accession>
<keyword evidence="9 11" id="KW-0472">Membrane</keyword>
<sequence>MMQQDLCRPSKSPWASPLHLVQKKNSNWRPCGDYRKLNEVTVPDRYSIPFLQDSIHFLYDKTVFSMIDLVRANKFQFANRIFRKTAIITSFGLFEFPYMTFGLRNAAQTFQRFMSRVTVGLDFCFTYINDILIAGRNASDKAIGAVLQQYSNGFLQPLSFFSRELTPTQTKHKNEYRRSIDDYQTAAPVQRRIGLYWILAILRVVLTFVSQTGYIHPDEFFQSIEVISGDHFDIDVYKPWEFNATFPIRSMFIPQIVVGLPYAILNRLSPYTFYFFGLSLKKPYFFVFFPRLFMCALSFLSDYFLYKICFIYGQNYRVRLITYASSYVMLTYATRTLSNSIELVLTASLLYFVSRCMAYSEKVVLQSDYLSMKYNEAATAIERVKYYKLKALLPSHSLNDCFVVATLTVIGIFNRPTFVAFAFVPIFFWLQRGLNSMSVGFKDFHLRMIVFILCGLPAALFFILVDSFYFGYLTMAEIGQLEVGINNFVVTPVNFLKYNANTKNLESHGLHPRFLHFLVNIPLLFNILGIIGLLTFVKMIHSGLKAQWLHLPRLQSIVGLMTFTFIVPVTLLSLFPHQEPRFIIPVLFPLVFLYAPELSQVPNLDIVQRYGNGKSSSPVKSAKHTSKKLMLWYVSNMLLTFFYAFMHQGGILPLVSYITTELKAKPHLTHVHLYTSYSYSLPTALLQLRNTRRIYRSSSNHKYKLMQDFHLYEQGSMPLSWVLDSIAKKIRDCEEKFAVKNIPYRLYYALPASAINEFEELSSNNSHLFKFHVIKTFYPHISVEKLPSLRSLDGLEHLLNLRCDSIFSSIVDTAKDIYEYMKQFRLMLLKIEYLVPELRQNKSRRNK</sequence>
<evidence type="ECO:0000256" key="2">
    <source>
        <dbReference type="ARBA" id="ARBA00004687"/>
    </source>
</evidence>
<evidence type="ECO:0000256" key="6">
    <source>
        <dbReference type="ARBA" id="ARBA00022692"/>
    </source>
</evidence>
<feature type="non-terminal residue" evidence="13">
    <location>
        <position position="1"/>
    </location>
</feature>
<dbReference type="EMBL" id="JAANIC010002782">
    <property type="protein sequence ID" value="KAG5344017.1"/>
    <property type="molecule type" value="Genomic_DNA"/>
</dbReference>
<keyword evidence="14" id="KW-1185">Reference proteome</keyword>
<reference evidence="13" key="1">
    <citation type="submission" date="2020-03" db="EMBL/GenBank/DDBJ databases">
        <title>Relaxed selection underlies rapid genomic changes in the transitions from sociality to social parasitism in ants.</title>
        <authorList>
            <person name="Bi X."/>
        </authorList>
    </citation>
    <scope>NUCLEOTIDE SEQUENCE</scope>
    <source>
        <strain evidence="13">BGI-DK2014a</strain>
        <tissue evidence="13">Whole body</tissue>
    </source>
</reference>
<keyword evidence="3" id="KW-0337">GPI-anchor biosynthesis</keyword>
<keyword evidence="5 13" id="KW-0808">Transferase</keyword>
<feature type="domain" description="Reverse transcriptase" evidence="12">
    <location>
        <begin position="21"/>
        <end position="143"/>
    </location>
</feature>
<evidence type="ECO:0000256" key="7">
    <source>
        <dbReference type="ARBA" id="ARBA00022824"/>
    </source>
</evidence>
<feature type="transmembrane region" description="Helical" evidence="11">
    <location>
        <begin position="449"/>
        <end position="472"/>
    </location>
</feature>
<dbReference type="GO" id="GO:0071897">
    <property type="term" value="P:DNA biosynthetic process"/>
    <property type="evidence" value="ECO:0007669"/>
    <property type="project" value="UniProtKB-ARBA"/>
</dbReference>
<dbReference type="InterPro" id="IPR043502">
    <property type="entry name" value="DNA/RNA_pol_sf"/>
</dbReference>
<feature type="transmembrane region" description="Helical" evidence="11">
    <location>
        <begin position="284"/>
        <end position="306"/>
    </location>
</feature>
<dbReference type="CDD" id="cd01647">
    <property type="entry name" value="RT_LTR"/>
    <property type="match status" value="1"/>
</dbReference>
<protein>
    <recommendedName>
        <fullName evidence="11">Mannosyltransferase</fullName>
        <ecNumber evidence="11">2.4.1.-</ecNumber>
    </recommendedName>
</protein>
<feature type="transmembrane region" description="Helical" evidence="11">
    <location>
        <begin position="194"/>
        <end position="215"/>
    </location>
</feature>
<comment type="similarity">
    <text evidence="10">Belongs to the glycosyltransferase 22 family. PIGZ subfamily.</text>
</comment>
<comment type="pathway">
    <text evidence="2">Glycolipid biosynthesis; glycosylphosphatidylinositol-anchor biosynthesis.</text>
</comment>
<dbReference type="GO" id="GO:0005789">
    <property type="term" value="C:endoplasmic reticulum membrane"/>
    <property type="evidence" value="ECO:0007669"/>
    <property type="project" value="UniProtKB-SubCell"/>
</dbReference>
<comment type="caution">
    <text evidence="13">The sequence shown here is derived from an EMBL/GenBank/DDBJ whole genome shotgun (WGS) entry which is preliminary data.</text>
</comment>
<evidence type="ECO:0000256" key="1">
    <source>
        <dbReference type="ARBA" id="ARBA00004477"/>
    </source>
</evidence>
<dbReference type="PANTHER" id="PTHR22760:SF3">
    <property type="entry name" value="GPI MANNOSYLTRANSFERASE 4"/>
    <property type="match status" value="1"/>
</dbReference>
<feature type="transmembrane region" description="Helical" evidence="11">
    <location>
        <begin position="557"/>
        <end position="576"/>
    </location>
</feature>
<proteinExistence type="inferred from homology"/>
<dbReference type="AlphaFoldDB" id="A0A836G3B9"/>
<feature type="transmembrane region" description="Helical" evidence="11">
    <location>
        <begin position="629"/>
        <end position="646"/>
    </location>
</feature>
<dbReference type="EC" id="2.4.1.-" evidence="11"/>
<dbReference type="GO" id="GO:0000026">
    <property type="term" value="F:alpha-1,2-mannosyltransferase activity"/>
    <property type="evidence" value="ECO:0007669"/>
    <property type="project" value="TreeGrafter"/>
</dbReference>
<dbReference type="Pfam" id="PF00078">
    <property type="entry name" value="RVT_1"/>
    <property type="match status" value="1"/>
</dbReference>
<dbReference type="GO" id="GO:0006506">
    <property type="term" value="P:GPI anchor biosynthetic process"/>
    <property type="evidence" value="ECO:0007669"/>
    <property type="project" value="UniProtKB-KW"/>
</dbReference>
<keyword evidence="8 11" id="KW-1133">Transmembrane helix</keyword>
<evidence type="ECO:0000313" key="13">
    <source>
        <dbReference type="EMBL" id="KAG5344017.1"/>
    </source>
</evidence>
<evidence type="ECO:0000259" key="12">
    <source>
        <dbReference type="Pfam" id="PF00078"/>
    </source>
</evidence>
<feature type="non-terminal residue" evidence="13">
    <location>
        <position position="847"/>
    </location>
</feature>
<dbReference type="Gene3D" id="3.10.10.10">
    <property type="entry name" value="HIV Type 1 Reverse Transcriptase, subunit A, domain 1"/>
    <property type="match status" value="1"/>
</dbReference>
<organism evidence="13 14">
    <name type="scientific">Acromyrmex charruanus</name>
    <dbReference type="NCBI Taxonomy" id="2715315"/>
    <lineage>
        <taxon>Eukaryota</taxon>
        <taxon>Metazoa</taxon>
        <taxon>Ecdysozoa</taxon>
        <taxon>Arthropoda</taxon>
        <taxon>Hexapoda</taxon>
        <taxon>Insecta</taxon>
        <taxon>Pterygota</taxon>
        <taxon>Neoptera</taxon>
        <taxon>Endopterygota</taxon>
        <taxon>Hymenoptera</taxon>
        <taxon>Apocrita</taxon>
        <taxon>Aculeata</taxon>
        <taxon>Formicoidea</taxon>
        <taxon>Formicidae</taxon>
        <taxon>Myrmicinae</taxon>
        <taxon>Acromyrmex</taxon>
    </lineage>
</organism>
<name>A0A836G3B9_9HYME</name>
<dbReference type="InterPro" id="IPR000477">
    <property type="entry name" value="RT_dom"/>
</dbReference>
<evidence type="ECO:0000256" key="9">
    <source>
        <dbReference type="ARBA" id="ARBA00023136"/>
    </source>
</evidence>
<dbReference type="PANTHER" id="PTHR22760">
    <property type="entry name" value="GLYCOSYLTRANSFERASE"/>
    <property type="match status" value="1"/>
</dbReference>
<keyword evidence="6 11" id="KW-0812">Transmembrane</keyword>
<comment type="subcellular location">
    <subcellularLocation>
        <location evidence="1 11">Endoplasmic reticulum membrane</location>
        <topology evidence="1 11">Multi-pass membrane protein</topology>
    </subcellularLocation>
</comment>
<feature type="transmembrane region" description="Helical" evidence="11">
    <location>
        <begin position="402"/>
        <end position="428"/>
    </location>
</feature>
<evidence type="ECO:0000256" key="5">
    <source>
        <dbReference type="ARBA" id="ARBA00022679"/>
    </source>
</evidence>